<protein>
    <submittedName>
        <fullName evidence="1">Uncharacterized protein</fullName>
    </submittedName>
</protein>
<comment type="caution">
    <text evidence="1">The sequence shown here is derived from an EMBL/GenBank/DDBJ whole genome shotgun (WGS) entry which is preliminary data.</text>
</comment>
<gene>
    <name evidence="1" type="ORF">PCOR1329_LOCUS16913</name>
</gene>
<keyword evidence="2" id="KW-1185">Reference proteome</keyword>
<dbReference type="EMBL" id="CAUYUJ010005212">
    <property type="protein sequence ID" value="CAK0812668.1"/>
    <property type="molecule type" value="Genomic_DNA"/>
</dbReference>
<evidence type="ECO:0000313" key="1">
    <source>
        <dbReference type="EMBL" id="CAK0812668.1"/>
    </source>
</evidence>
<accession>A0ABN9R1Q9</accession>
<feature type="non-terminal residue" evidence="1">
    <location>
        <position position="57"/>
    </location>
</feature>
<feature type="non-terminal residue" evidence="1">
    <location>
        <position position="1"/>
    </location>
</feature>
<reference evidence="1" key="1">
    <citation type="submission" date="2023-10" db="EMBL/GenBank/DDBJ databases">
        <authorList>
            <person name="Chen Y."/>
            <person name="Shah S."/>
            <person name="Dougan E. K."/>
            <person name="Thang M."/>
            <person name="Chan C."/>
        </authorList>
    </citation>
    <scope>NUCLEOTIDE SEQUENCE [LARGE SCALE GENOMIC DNA]</scope>
</reference>
<evidence type="ECO:0000313" key="2">
    <source>
        <dbReference type="Proteomes" id="UP001189429"/>
    </source>
</evidence>
<dbReference type="Proteomes" id="UP001189429">
    <property type="component" value="Unassembled WGS sequence"/>
</dbReference>
<organism evidence="1 2">
    <name type="scientific">Prorocentrum cordatum</name>
    <dbReference type="NCBI Taxonomy" id="2364126"/>
    <lineage>
        <taxon>Eukaryota</taxon>
        <taxon>Sar</taxon>
        <taxon>Alveolata</taxon>
        <taxon>Dinophyceae</taxon>
        <taxon>Prorocentrales</taxon>
        <taxon>Prorocentraceae</taxon>
        <taxon>Prorocentrum</taxon>
    </lineage>
</organism>
<sequence length="57" mass="6823">ASCEFLVDFEAFADLDTQNFNWTLKFYKLSEACVELPRWEFVLKYQRVLPVESEEVQ</sequence>
<name>A0ABN9R1Q9_9DINO</name>
<proteinExistence type="predicted"/>